<dbReference type="EMBL" id="NIOJ01000016">
    <property type="protein sequence ID" value="PNT99758.1"/>
    <property type="molecule type" value="Genomic_DNA"/>
</dbReference>
<dbReference type="AlphaFoldDB" id="A0A2K2FLV9"/>
<name>A0A2K2FLV9_9CLOT</name>
<proteinExistence type="predicted"/>
<comment type="caution">
    <text evidence="1">The sequence shown here is derived from an EMBL/GenBank/DDBJ whole genome shotgun (WGS) entry which is preliminary data.</text>
</comment>
<dbReference type="Proteomes" id="UP000236151">
    <property type="component" value="Unassembled WGS sequence"/>
</dbReference>
<sequence length="64" mass="7543">MHIQYYIQKTLFLLGKIFTIFFAKFIQMNKCPFKEILTTKSISAFICKAYKGGVTRLLPFIQIF</sequence>
<evidence type="ECO:0000313" key="1">
    <source>
        <dbReference type="EMBL" id="PNT99758.1"/>
    </source>
</evidence>
<accession>A0A2K2FLV9</accession>
<protein>
    <submittedName>
        <fullName evidence="1">Uncharacterized protein</fullName>
    </submittedName>
</protein>
<dbReference type="KEGG" id="cthd:CDO33_08460"/>
<evidence type="ECO:0000313" key="2">
    <source>
        <dbReference type="Proteomes" id="UP000236151"/>
    </source>
</evidence>
<organism evidence="1 2">
    <name type="scientific">Clostridium thermosuccinogenes</name>
    <dbReference type="NCBI Taxonomy" id="84032"/>
    <lineage>
        <taxon>Bacteria</taxon>
        <taxon>Bacillati</taxon>
        <taxon>Bacillota</taxon>
        <taxon>Clostridia</taxon>
        <taxon>Eubacteriales</taxon>
        <taxon>Clostridiaceae</taxon>
        <taxon>Clostridium</taxon>
    </lineage>
</organism>
<gene>
    <name evidence="1" type="ORF">CDQ84_07895</name>
</gene>
<reference evidence="1 2" key="1">
    <citation type="submission" date="2017-06" db="EMBL/GenBank/DDBJ databases">
        <title>Investigating the central metabolism of Clostridium thermosuccinogenes.</title>
        <authorList>
            <person name="Koendjbiharie J.G."/>
            <person name="van Kranenburg R."/>
        </authorList>
    </citation>
    <scope>NUCLEOTIDE SEQUENCE [LARGE SCALE GENOMIC DNA]</scope>
    <source>
        <strain evidence="1 2">DSM 5806</strain>
    </source>
</reference>
<keyword evidence="2" id="KW-1185">Reference proteome</keyword>